<protein>
    <recommendedName>
        <fullName evidence="6">DUF2057 domain-containing protein</fullName>
    </recommendedName>
</protein>
<dbReference type="PANTHER" id="PTHR38108">
    <property type="entry name" value="UPF0319 PROTEIN YCCT"/>
    <property type="match status" value="1"/>
</dbReference>
<sequence length="199" mass="22898">MIRRRKCWIVILGMWFTSLVHAGSISVEQDIELLTLDGVVVQENYWAPRAVKSGEHQLVFRFNKRVRDGGRDVTFMTPPLMLTVNMLANDDILLLAPKINTKSQAELYFSNRDFWRIKYQSGAVKTAQYEALTQETNLPKEAVYTLVTEYNKAQGNAFAPTQMEPTPEQTNDLLRSVQLLYIQANDTQRAEIKAWIENQ</sequence>
<evidence type="ECO:0000256" key="2">
    <source>
        <dbReference type="ARBA" id="ARBA00022729"/>
    </source>
</evidence>
<gene>
    <name evidence="4" type="ORF">DN730_06405</name>
</gene>
<evidence type="ECO:0000256" key="1">
    <source>
        <dbReference type="ARBA" id="ARBA00008490"/>
    </source>
</evidence>
<evidence type="ECO:0000313" key="5">
    <source>
        <dbReference type="Proteomes" id="UP000254326"/>
    </source>
</evidence>
<dbReference type="RefSeq" id="WP_115467272.1">
    <property type="nucleotide sequence ID" value="NZ_QKRA01000002.1"/>
</dbReference>
<organism evidence="4 5">
    <name type="scientific">Marinomonas piezotolerans</name>
    <dbReference type="NCBI Taxonomy" id="2213058"/>
    <lineage>
        <taxon>Bacteria</taxon>
        <taxon>Pseudomonadati</taxon>
        <taxon>Pseudomonadota</taxon>
        <taxon>Gammaproteobacteria</taxon>
        <taxon>Oceanospirillales</taxon>
        <taxon>Oceanospirillaceae</taxon>
        <taxon>Marinomonas</taxon>
    </lineage>
</organism>
<reference evidence="4 5" key="1">
    <citation type="submission" date="2018-06" db="EMBL/GenBank/DDBJ databases">
        <title>Marinomonas sp. YLB-05 draft genome sequence.</title>
        <authorList>
            <person name="Yu L."/>
            <person name="Tang X."/>
        </authorList>
    </citation>
    <scope>NUCLEOTIDE SEQUENCE [LARGE SCALE GENOMIC DNA]</scope>
    <source>
        <strain evidence="4 5">YLB-05</strain>
    </source>
</reference>
<feature type="signal peptide" evidence="3">
    <location>
        <begin position="1"/>
        <end position="22"/>
    </location>
</feature>
<feature type="chain" id="PRO_5016630791" description="DUF2057 domain-containing protein" evidence="3">
    <location>
        <begin position="23"/>
        <end position="199"/>
    </location>
</feature>
<evidence type="ECO:0000313" key="4">
    <source>
        <dbReference type="EMBL" id="RDL45238.1"/>
    </source>
</evidence>
<evidence type="ECO:0000256" key="3">
    <source>
        <dbReference type="SAM" id="SignalP"/>
    </source>
</evidence>
<comment type="caution">
    <text evidence="4">The sequence shown here is derived from an EMBL/GenBank/DDBJ whole genome shotgun (WGS) entry which is preliminary data.</text>
</comment>
<accession>A0A370UBV6</accession>
<name>A0A370UBV6_9GAMM</name>
<dbReference type="EMBL" id="QKRA01000002">
    <property type="protein sequence ID" value="RDL45238.1"/>
    <property type="molecule type" value="Genomic_DNA"/>
</dbReference>
<evidence type="ECO:0008006" key="6">
    <source>
        <dbReference type="Google" id="ProtNLM"/>
    </source>
</evidence>
<comment type="similarity">
    <text evidence="1">Belongs to the UPF0319 family.</text>
</comment>
<keyword evidence="2 3" id="KW-0732">Signal</keyword>
<dbReference type="OrthoDB" id="6214779at2"/>
<keyword evidence="5" id="KW-1185">Reference proteome</keyword>
<dbReference type="AlphaFoldDB" id="A0A370UBV6"/>
<dbReference type="Proteomes" id="UP000254326">
    <property type="component" value="Unassembled WGS sequence"/>
</dbReference>
<dbReference type="PANTHER" id="PTHR38108:SF1">
    <property type="entry name" value="UPF0319 PROTEIN YCCT"/>
    <property type="match status" value="1"/>
</dbReference>
<dbReference type="InterPro" id="IPR018635">
    <property type="entry name" value="UPF0319"/>
</dbReference>
<dbReference type="Pfam" id="PF09829">
    <property type="entry name" value="DUF2057"/>
    <property type="match status" value="1"/>
</dbReference>
<proteinExistence type="inferred from homology"/>